<dbReference type="Pfam" id="PF08708">
    <property type="entry name" value="PriCT_1"/>
    <property type="match status" value="1"/>
</dbReference>
<dbReference type="InterPro" id="IPR015330">
    <property type="entry name" value="DNA_primase/pol_bifunc_N"/>
</dbReference>
<evidence type="ECO:0000313" key="5">
    <source>
        <dbReference type="Proteomes" id="UP000274391"/>
    </source>
</evidence>
<proteinExistence type="predicted"/>
<comment type="caution">
    <text evidence="4">The sequence shown here is derived from an EMBL/GenBank/DDBJ whole genome shotgun (WGS) entry which is preliminary data.</text>
</comment>
<dbReference type="SUPFAM" id="SSF56747">
    <property type="entry name" value="Prim-pol domain"/>
    <property type="match status" value="1"/>
</dbReference>
<dbReference type="Proteomes" id="UP000274391">
    <property type="component" value="Unassembled WGS sequence"/>
</dbReference>
<dbReference type="SMART" id="SM00943">
    <property type="entry name" value="Prim-Pol"/>
    <property type="match status" value="1"/>
</dbReference>
<feature type="compositionally biased region" description="Low complexity" evidence="1">
    <location>
        <begin position="283"/>
        <end position="309"/>
    </location>
</feature>
<dbReference type="RefSeq" id="WP_124974013.1">
    <property type="nucleotide sequence ID" value="NZ_RQVS01000023.1"/>
</dbReference>
<reference evidence="4 5" key="1">
    <citation type="submission" date="2018-11" db="EMBL/GenBank/DDBJ databases">
        <title>YIM 102482-1 draft genome.</title>
        <authorList>
            <person name="Li G."/>
            <person name="Jiang Y."/>
        </authorList>
    </citation>
    <scope>NUCLEOTIDE SEQUENCE [LARGE SCALE GENOMIC DNA]</scope>
    <source>
        <strain evidence="4 5">YIM 102482-1</strain>
    </source>
</reference>
<evidence type="ECO:0000259" key="3">
    <source>
        <dbReference type="SMART" id="SM00943"/>
    </source>
</evidence>
<keyword evidence="5" id="KW-1185">Reference proteome</keyword>
<evidence type="ECO:0000259" key="2">
    <source>
        <dbReference type="SMART" id="SM00942"/>
    </source>
</evidence>
<dbReference type="Pfam" id="PF09250">
    <property type="entry name" value="Prim-Pol"/>
    <property type="match status" value="1"/>
</dbReference>
<dbReference type="OrthoDB" id="3218228at2"/>
<dbReference type="EMBL" id="RQVS01000023">
    <property type="protein sequence ID" value="RRJ85641.1"/>
    <property type="molecule type" value="Genomic_DNA"/>
</dbReference>
<dbReference type="AlphaFoldDB" id="A0A3P3VS77"/>
<accession>A0A3P3VS77</accession>
<dbReference type="InterPro" id="IPR014820">
    <property type="entry name" value="PriCT_1"/>
</dbReference>
<organism evidence="4 5">
    <name type="scientific">Gulosibacter macacae</name>
    <dbReference type="NCBI Taxonomy" id="2488791"/>
    <lineage>
        <taxon>Bacteria</taxon>
        <taxon>Bacillati</taxon>
        <taxon>Actinomycetota</taxon>
        <taxon>Actinomycetes</taxon>
        <taxon>Micrococcales</taxon>
        <taxon>Microbacteriaceae</taxon>
        <taxon>Gulosibacter</taxon>
    </lineage>
</organism>
<feature type="region of interest" description="Disordered" evidence="1">
    <location>
        <begin position="271"/>
        <end position="309"/>
    </location>
</feature>
<feature type="domain" description="Primase C-terminal 1" evidence="2">
    <location>
        <begin position="215"/>
        <end position="278"/>
    </location>
</feature>
<evidence type="ECO:0000313" key="4">
    <source>
        <dbReference type="EMBL" id="RRJ85641.1"/>
    </source>
</evidence>
<protein>
    <submittedName>
        <fullName evidence="4">DNA primase</fullName>
    </submittedName>
</protein>
<feature type="domain" description="DNA primase/polymerase bifunctional N-terminal" evidence="3">
    <location>
        <begin position="19"/>
        <end position="188"/>
    </location>
</feature>
<dbReference type="SMART" id="SM00942">
    <property type="entry name" value="PriCT_1"/>
    <property type="match status" value="1"/>
</dbReference>
<sequence length="309" mass="33006">MNTGRLFAELNGLTMHDATLRLTEAGVPVFPCVPGSKRPLVPGGFQAATTNLKQVEAWWRRWPDANVAVPTGRASGVEVVDVDRHGESDLGLASFKRARDAGLLHGWTALVTTPSGGLHVYYPASPAREQRNWQAASAQIDFRGEGGYVLVPPSRVSYPDGSSGVYALSAQSVAATSPVDAVTLRRFLAPLRPRRQFPPSQFSGQRRGVSLERRAAWVAGLAEGERNAGLFYMACRMVEDGYALPETLSVLGPAAEQAGLGVQEITRTVESAYQKTGPRKADAAASAARRSWSYEPASRSAASSAGLGR</sequence>
<name>A0A3P3VS77_9MICO</name>
<evidence type="ECO:0000256" key="1">
    <source>
        <dbReference type="SAM" id="MobiDB-lite"/>
    </source>
</evidence>
<gene>
    <name evidence="4" type="ORF">EG850_12600</name>
</gene>
<dbReference type="CDD" id="cd04859">
    <property type="entry name" value="Prim_Pol"/>
    <property type="match status" value="1"/>
</dbReference>